<protein>
    <submittedName>
        <fullName evidence="1">Uncharacterized protein</fullName>
    </submittedName>
</protein>
<comment type="caution">
    <text evidence="1">The sequence shown here is derived from an EMBL/GenBank/DDBJ whole genome shotgun (WGS) entry which is preliminary data.</text>
</comment>
<dbReference type="AlphaFoldDB" id="A0A8X6UMK1"/>
<name>A0A8X6UMK1_NEPPI</name>
<accession>A0A8X6UMK1</accession>
<dbReference type="EMBL" id="BMAW01128373">
    <property type="protein sequence ID" value="GFU25210.1"/>
    <property type="molecule type" value="Genomic_DNA"/>
</dbReference>
<proteinExistence type="predicted"/>
<sequence>MKAQGIKWVDRDLYDVSIKKKRELAFGFNLVDEESSATPVPMMMRDLKSPAAEIRVLKFIVPLFSMVDSTHLQGSTTRLTKNDDEKKIPLS</sequence>
<evidence type="ECO:0000313" key="1">
    <source>
        <dbReference type="EMBL" id="GFU25210.1"/>
    </source>
</evidence>
<keyword evidence="2" id="KW-1185">Reference proteome</keyword>
<evidence type="ECO:0000313" key="2">
    <source>
        <dbReference type="Proteomes" id="UP000887013"/>
    </source>
</evidence>
<organism evidence="1 2">
    <name type="scientific">Nephila pilipes</name>
    <name type="common">Giant wood spider</name>
    <name type="synonym">Nephila maculata</name>
    <dbReference type="NCBI Taxonomy" id="299642"/>
    <lineage>
        <taxon>Eukaryota</taxon>
        <taxon>Metazoa</taxon>
        <taxon>Ecdysozoa</taxon>
        <taxon>Arthropoda</taxon>
        <taxon>Chelicerata</taxon>
        <taxon>Arachnida</taxon>
        <taxon>Araneae</taxon>
        <taxon>Araneomorphae</taxon>
        <taxon>Entelegynae</taxon>
        <taxon>Araneoidea</taxon>
        <taxon>Nephilidae</taxon>
        <taxon>Nephila</taxon>
    </lineage>
</organism>
<reference evidence="1" key="1">
    <citation type="submission" date="2020-08" db="EMBL/GenBank/DDBJ databases">
        <title>Multicomponent nature underlies the extraordinary mechanical properties of spider dragline silk.</title>
        <authorList>
            <person name="Kono N."/>
            <person name="Nakamura H."/>
            <person name="Mori M."/>
            <person name="Yoshida Y."/>
            <person name="Ohtoshi R."/>
            <person name="Malay A.D."/>
            <person name="Moran D.A.P."/>
            <person name="Tomita M."/>
            <person name="Numata K."/>
            <person name="Arakawa K."/>
        </authorList>
    </citation>
    <scope>NUCLEOTIDE SEQUENCE</scope>
</reference>
<dbReference type="Proteomes" id="UP000887013">
    <property type="component" value="Unassembled WGS sequence"/>
</dbReference>
<gene>
    <name evidence="1" type="ORF">NPIL_275541</name>
</gene>